<evidence type="ECO:0000259" key="4">
    <source>
        <dbReference type="Pfam" id="PF06428"/>
    </source>
</evidence>
<dbReference type="Gene3D" id="6.10.140.910">
    <property type="match status" value="1"/>
</dbReference>
<dbReference type="InterPro" id="IPR009449">
    <property type="entry name" value="Sec2_N"/>
</dbReference>
<dbReference type="GO" id="GO:0006887">
    <property type="term" value="P:exocytosis"/>
    <property type="evidence" value="ECO:0007669"/>
    <property type="project" value="TreeGrafter"/>
</dbReference>
<dbReference type="Pfam" id="PF06428">
    <property type="entry name" value="Sec2p"/>
    <property type="match status" value="1"/>
</dbReference>
<dbReference type="InterPro" id="IPR040351">
    <property type="entry name" value="RAB3IL/RAB3IP/Sec2"/>
</dbReference>
<comment type="caution">
    <text evidence="5">The sequence shown here is derived from an EMBL/GenBank/DDBJ whole genome shotgun (WGS) entry which is preliminary data.</text>
</comment>
<organism evidence="5 6">
    <name type="scientific">Circinella minor</name>
    <dbReference type="NCBI Taxonomy" id="1195481"/>
    <lineage>
        <taxon>Eukaryota</taxon>
        <taxon>Fungi</taxon>
        <taxon>Fungi incertae sedis</taxon>
        <taxon>Mucoromycota</taxon>
        <taxon>Mucoromycotina</taxon>
        <taxon>Mucoromycetes</taxon>
        <taxon>Mucorales</taxon>
        <taxon>Lichtheimiaceae</taxon>
        <taxon>Circinella</taxon>
    </lineage>
</organism>
<keyword evidence="6" id="KW-1185">Reference proteome</keyword>
<keyword evidence="1 2" id="KW-0175">Coiled coil</keyword>
<feature type="compositionally biased region" description="Low complexity" evidence="3">
    <location>
        <begin position="450"/>
        <end position="461"/>
    </location>
</feature>
<feature type="compositionally biased region" description="Polar residues" evidence="3">
    <location>
        <begin position="467"/>
        <end position="479"/>
    </location>
</feature>
<proteinExistence type="predicted"/>
<accession>A0A8H7S7T7</accession>
<feature type="domain" description="GDP/GTP exchange factor Sec2 N-terminal" evidence="4">
    <location>
        <begin position="26"/>
        <end position="115"/>
    </location>
</feature>
<dbReference type="PANTHER" id="PTHR14430">
    <property type="entry name" value="RABIN3-RELATED"/>
    <property type="match status" value="1"/>
</dbReference>
<feature type="compositionally biased region" description="Low complexity" evidence="3">
    <location>
        <begin position="400"/>
        <end position="414"/>
    </location>
</feature>
<reference evidence="5 6" key="1">
    <citation type="submission" date="2020-12" db="EMBL/GenBank/DDBJ databases">
        <title>Metabolic potential, ecology and presence of endohyphal bacteria is reflected in genomic diversity of Mucoromycotina.</title>
        <authorList>
            <person name="Muszewska A."/>
            <person name="Okrasinska A."/>
            <person name="Steczkiewicz K."/>
            <person name="Drgas O."/>
            <person name="Orlowska M."/>
            <person name="Perlinska-Lenart U."/>
            <person name="Aleksandrzak-Piekarczyk T."/>
            <person name="Szatraj K."/>
            <person name="Zielenkiewicz U."/>
            <person name="Pilsyk S."/>
            <person name="Malc E."/>
            <person name="Mieczkowski P."/>
            <person name="Kruszewska J.S."/>
            <person name="Biernat P."/>
            <person name="Pawlowska J."/>
        </authorList>
    </citation>
    <scope>NUCLEOTIDE SEQUENCE [LARGE SCALE GENOMIC DNA]</scope>
    <source>
        <strain evidence="5 6">CBS 142.35</strain>
    </source>
</reference>
<feature type="coiled-coil region" evidence="2">
    <location>
        <begin position="17"/>
        <end position="115"/>
    </location>
</feature>
<dbReference type="PANTHER" id="PTHR14430:SF0">
    <property type="entry name" value="SEC2P DOMAIN-CONTAINING PROTEIN"/>
    <property type="match status" value="1"/>
</dbReference>
<evidence type="ECO:0000313" key="5">
    <source>
        <dbReference type="EMBL" id="KAG2224329.1"/>
    </source>
</evidence>
<gene>
    <name evidence="5" type="ORF">INT45_012898</name>
</gene>
<protein>
    <recommendedName>
        <fullName evidence="4">GDP/GTP exchange factor Sec2 N-terminal domain-containing protein</fullName>
    </recommendedName>
</protein>
<evidence type="ECO:0000256" key="3">
    <source>
        <dbReference type="SAM" id="MobiDB-lite"/>
    </source>
</evidence>
<evidence type="ECO:0000256" key="2">
    <source>
        <dbReference type="SAM" id="Coils"/>
    </source>
</evidence>
<evidence type="ECO:0000256" key="1">
    <source>
        <dbReference type="ARBA" id="ARBA00023054"/>
    </source>
</evidence>
<dbReference type="OrthoDB" id="5560525at2759"/>
<dbReference type="CDD" id="cd21044">
    <property type="entry name" value="Rab11BD_RAB3IP_like"/>
    <property type="match status" value="1"/>
</dbReference>
<feature type="compositionally biased region" description="Low complexity" evidence="3">
    <location>
        <begin position="427"/>
        <end position="441"/>
    </location>
</feature>
<dbReference type="GO" id="GO:0070319">
    <property type="term" value="C:Golgi to plasma membrane transport vesicle"/>
    <property type="evidence" value="ECO:0007669"/>
    <property type="project" value="TreeGrafter"/>
</dbReference>
<dbReference type="GO" id="GO:0005085">
    <property type="term" value="F:guanyl-nucleotide exchange factor activity"/>
    <property type="evidence" value="ECO:0007669"/>
    <property type="project" value="InterPro"/>
</dbReference>
<dbReference type="EMBL" id="JAEPRB010000045">
    <property type="protein sequence ID" value="KAG2224329.1"/>
    <property type="molecule type" value="Genomic_DNA"/>
</dbReference>
<dbReference type="GO" id="GO:0051286">
    <property type="term" value="C:cell tip"/>
    <property type="evidence" value="ECO:0007669"/>
    <property type="project" value="TreeGrafter"/>
</dbReference>
<dbReference type="AlphaFoldDB" id="A0A8H7S7T7"/>
<dbReference type="SUPFAM" id="SSF144284">
    <property type="entry name" value="Sec2 N-terminal region"/>
    <property type="match status" value="1"/>
</dbReference>
<name>A0A8H7S7T7_9FUNG</name>
<sequence>MLSTTSMSISNSSDDDIRILKTQLAAQSETIRRLQQDMQALNTKYVSEIERAAETLYQKDMVEQELEELSCRLFEQANDMVAQEKRAKHALENQLQKTQKQLLAEQSQVRELRLQQQQDIVLQKSTSSAATFLFDNNNSINSIASSSNNSEKNSCSKTKALTEYYSPATVEAFKQFVKKSTYSTCITPHKQQQHVPLIKIHHQFSFLKMCQEDDIEPCLRFGLNSRWSVKKIIDYLLRQPCFIEKIDSLSTPLSADHCGVPSSAYNRPLLWERWIDHHHQSAVAITMTDKTEPLLPMICSACGEATSELNYRFRLDMNEDWYRIDRYCRDRLVAVCEFYVFIRNIYMGFYGDKDVHILYEETVRLRLQIFYARMGTMRDIGLPPLINSKSDKEDEEDNKSITGSVSTVSTASTSDAPLTPTQEGLVDNNNNDIKKQNINCNSNEIKEPFNNSNNKKQQAQKPKVRSRSWTISSNHQTLG</sequence>
<feature type="region of interest" description="Disordered" evidence="3">
    <location>
        <begin position="382"/>
        <end position="479"/>
    </location>
</feature>
<evidence type="ECO:0000313" key="6">
    <source>
        <dbReference type="Proteomes" id="UP000646827"/>
    </source>
</evidence>
<dbReference type="Proteomes" id="UP000646827">
    <property type="component" value="Unassembled WGS sequence"/>
</dbReference>
<dbReference type="Pfam" id="PF25555">
    <property type="entry name" value="RAB3A-like_C"/>
    <property type="match status" value="1"/>
</dbReference>